<dbReference type="EMBL" id="BMAC01000005">
    <property type="protein sequence ID" value="GFP79220.1"/>
    <property type="molecule type" value="Genomic_DNA"/>
</dbReference>
<dbReference type="AlphaFoldDB" id="A0A830AX74"/>
<accession>A0A830AX74</accession>
<evidence type="ECO:0000256" key="1">
    <source>
        <dbReference type="SAM" id="MobiDB-lite"/>
    </source>
</evidence>
<evidence type="ECO:0000313" key="2">
    <source>
        <dbReference type="EMBL" id="GFP79220.1"/>
    </source>
</evidence>
<reference evidence="2" key="1">
    <citation type="submission" date="2020-07" db="EMBL/GenBank/DDBJ databases">
        <title>Ethylene signaling mediates host invasion by parasitic plants.</title>
        <authorList>
            <person name="Yoshida S."/>
        </authorList>
    </citation>
    <scope>NUCLEOTIDE SEQUENCE</scope>
    <source>
        <strain evidence="2">Okayama</strain>
    </source>
</reference>
<dbReference type="Proteomes" id="UP000653305">
    <property type="component" value="Unassembled WGS sequence"/>
</dbReference>
<keyword evidence="3" id="KW-1185">Reference proteome</keyword>
<proteinExistence type="predicted"/>
<protein>
    <submittedName>
        <fullName evidence="2">Uncharacterized protein</fullName>
    </submittedName>
</protein>
<comment type="caution">
    <text evidence="2">The sequence shown here is derived from an EMBL/GenBank/DDBJ whole genome shotgun (WGS) entry which is preliminary data.</text>
</comment>
<feature type="region of interest" description="Disordered" evidence="1">
    <location>
        <begin position="1"/>
        <end position="60"/>
    </location>
</feature>
<sequence length="60" mass="6532">MSAYRFAPATEISRDRKSPAPVLSLPGQSVVHAPTKMKTTSSHRDTPPSPRIASPAPHRR</sequence>
<evidence type="ECO:0000313" key="3">
    <source>
        <dbReference type="Proteomes" id="UP000653305"/>
    </source>
</evidence>
<gene>
    <name evidence="2" type="ORF">PHJA_000065500</name>
</gene>
<organism evidence="2 3">
    <name type="scientific">Phtheirospermum japonicum</name>
    <dbReference type="NCBI Taxonomy" id="374723"/>
    <lineage>
        <taxon>Eukaryota</taxon>
        <taxon>Viridiplantae</taxon>
        <taxon>Streptophyta</taxon>
        <taxon>Embryophyta</taxon>
        <taxon>Tracheophyta</taxon>
        <taxon>Spermatophyta</taxon>
        <taxon>Magnoliopsida</taxon>
        <taxon>eudicotyledons</taxon>
        <taxon>Gunneridae</taxon>
        <taxon>Pentapetalae</taxon>
        <taxon>asterids</taxon>
        <taxon>lamiids</taxon>
        <taxon>Lamiales</taxon>
        <taxon>Orobanchaceae</taxon>
        <taxon>Orobanchaceae incertae sedis</taxon>
        <taxon>Phtheirospermum</taxon>
    </lineage>
</organism>
<name>A0A830AX74_9LAMI</name>